<comment type="cofactor">
    <cofactor evidence="8 10">
        <name>[4Fe-4S] cluster</name>
        <dbReference type="ChEBI" id="CHEBI:49883"/>
    </cofactor>
    <text evidence="8 10">Binds 1 [4Fe-4S] cluster. The cluster is coordinated with 3 cysteines and an exchangeable S-adenosyl-L-methionine.</text>
</comment>
<organism evidence="11">
    <name type="scientific">Pseudomonas marvdashtae</name>
    <dbReference type="NCBI Taxonomy" id="2745500"/>
    <lineage>
        <taxon>Bacteria</taxon>
        <taxon>Pseudomonadati</taxon>
        <taxon>Pseudomonadota</taxon>
        <taxon>Gammaproteobacteria</taxon>
        <taxon>Pseudomonadales</taxon>
        <taxon>Pseudomonadaceae</taxon>
        <taxon>Pseudomonas</taxon>
    </lineage>
</organism>
<feature type="binding site" evidence="10">
    <location>
        <position position="72"/>
    </location>
    <ligand>
        <name>[4Fe-4S] cluster</name>
        <dbReference type="ChEBI" id="CHEBI:49883"/>
        <note>4Fe-4S-S-AdoMet</note>
    </ligand>
</feature>
<name>A0A923FLG0_9PSED</name>
<reference evidence="11 13" key="1">
    <citation type="journal article" date="2020" name="Microorganisms">
        <title>Reliable Identification of Environmental Pseudomonas Isolates Using the rpoD Gene.</title>
        <authorList>
            <consortium name="The Broad Institute Genome Sequencing Platform"/>
            <person name="Girard L."/>
            <person name="Lood C."/>
            <person name="Rokni-Zadeh H."/>
            <person name="van Noort V."/>
            <person name="Lavigne R."/>
            <person name="De Mot R."/>
        </authorList>
    </citation>
    <scope>NUCLEOTIDE SEQUENCE</scope>
    <source>
        <strain evidence="11 13">SWRI102</strain>
    </source>
</reference>
<proteinExistence type="inferred from homology"/>
<feature type="binding site" evidence="9">
    <location>
        <position position="108"/>
    </location>
    <ligand>
        <name>S-adenosyl-L-methionine</name>
        <dbReference type="ChEBI" id="CHEBI:59789"/>
        <label>1</label>
    </ligand>
</feature>
<accession>A0A923FLG0</accession>
<gene>
    <name evidence="12" type="ORF">HU742_013495</name>
    <name evidence="11" type="ORF">HU742_05750</name>
</gene>
<evidence type="ECO:0000256" key="1">
    <source>
        <dbReference type="ARBA" id="ARBA00022485"/>
    </source>
</evidence>
<reference evidence="12" key="3">
    <citation type="submission" date="2021-06" db="EMBL/GenBank/DDBJ databases">
        <title>Updating the genus Pseudomonas: Description of 43 new species and partition of the Pseudomonas putida group.</title>
        <authorList>
            <person name="Girard L."/>
            <person name="Lood C."/>
            <person name="Vandamme P."/>
            <person name="Rokni-Zadeh H."/>
            <person name="Van Noort V."/>
            <person name="Hofte M."/>
            <person name="Lavigne R."/>
            <person name="De Mot R."/>
        </authorList>
    </citation>
    <scope>NUCLEOTIDE SEQUENCE</scope>
    <source>
        <strain evidence="12">SWRI102</strain>
    </source>
</reference>
<dbReference type="EMBL" id="JABWQX010000001">
    <property type="protein sequence ID" value="MBC3394703.1"/>
    <property type="molecule type" value="Genomic_DNA"/>
</dbReference>
<evidence type="ECO:0000313" key="13">
    <source>
        <dbReference type="Proteomes" id="UP000659438"/>
    </source>
</evidence>
<keyword evidence="1 8" id="KW-0004">4Fe-4S</keyword>
<evidence type="ECO:0000256" key="7">
    <source>
        <dbReference type="ARBA" id="ARBA00023014"/>
    </source>
</evidence>
<dbReference type="GO" id="GO:0051539">
    <property type="term" value="F:4 iron, 4 sulfur cluster binding"/>
    <property type="evidence" value="ECO:0007669"/>
    <property type="project" value="UniProtKB-KW"/>
</dbReference>
<evidence type="ECO:0000256" key="6">
    <source>
        <dbReference type="ARBA" id="ARBA00023004"/>
    </source>
</evidence>
<keyword evidence="3 8" id="KW-0949">S-adenosyl-L-methionine</keyword>
<dbReference type="AlphaFoldDB" id="A0A923FLG0"/>
<evidence type="ECO:0000256" key="9">
    <source>
        <dbReference type="PIRSR" id="PIRSR000167-1"/>
    </source>
</evidence>
<dbReference type="GO" id="GO:0006782">
    <property type="term" value="P:protoporphyrinogen IX biosynthetic process"/>
    <property type="evidence" value="ECO:0007669"/>
    <property type="project" value="TreeGrafter"/>
</dbReference>
<dbReference type="InterPro" id="IPR058240">
    <property type="entry name" value="rSAM_sf"/>
</dbReference>
<dbReference type="GO" id="GO:0004109">
    <property type="term" value="F:coproporphyrinogen oxidase activity"/>
    <property type="evidence" value="ECO:0007669"/>
    <property type="project" value="InterPro"/>
</dbReference>
<feature type="binding site" evidence="9">
    <location>
        <position position="322"/>
    </location>
    <ligand>
        <name>S-adenosyl-L-methionine</name>
        <dbReference type="ChEBI" id="CHEBI:59789"/>
        <label>1</label>
    </ligand>
</feature>
<comment type="caution">
    <text evidence="11">The sequence shown here is derived from an EMBL/GenBank/DDBJ whole genome shotgun (WGS) entry which is preliminary data.</text>
</comment>
<feature type="binding site" evidence="9">
    <location>
        <position position="236"/>
    </location>
    <ligand>
        <name>S-adenosyl-L-methionine</name>
        <dbReference type="ChEBI" id="CHEBI:59789"/>
        <label>2</label>
    </ligand>
</feature>
<dbReference type="PANTHER" id="PTHR13932:SF6">
    <property type="entry name" value="OXYGEN-INDEPENDENT COPROPORPHYRINOGEN III OXIDASE"/>
    <property type="match status" value="1"/>
</dbReference>
<feature type="binding site" evidence="9">
    <location>
        <begin position="109"/>
        <end position="110"/>
    </location>
    <ligand>
        <name>S-adenosyl-L-methionine</name>
        <dbReference type="ChEBI" id="CHEBI:59789"/>
        <label>2</label>
    </ligand>
</feature>
<evidence type="ECO:0000256" key="5">
    <source>
        <dbReference type="ARBA" id="ARBA00023002"/>
    </source>
</evidence>
<protein>
    <recommendedName>
        <fullName evidence="8">Coproporphyrinogen-III oxidase</fullName>
        <ecNumber evidence="8">1.3.98.3</ecNumber>
    </recommendedName>
</protein>
<dbReference type="PANTHER" id="PTHR13932">
    <property type="entry name" value="COPROPORPHYRINIGEN III OXIDASE"/>
    <property type="match status" value="1"/>
</dbReference>
<evidence type="ECO:0000256" key="3">
    <source>
        <dbReference type="ARBA" id="ARBA00022691"/>
    </source>
</evidence>
<keyword evidence="8" id="KW-0627">Porphyrin biosynthesis</keyword>
<feature type="binding site" evidence="9">
    <location>
        <position position="138"/>
    </location>
    <ligand>
        <name>S-adenosyl-L-methionine</name>
        <dbReference type="ChEBI" id="CHEBI:59789"/>
        <label>1</label>
    </ligand>
</feature>
<feature type="binding site" evidence="9">
    <location>
        <position position="202"/>
    </location>
    <ligand>
        <name>S-adenosyl-L-methionine</name>
        <dbReference type="ChEBI" id="CHEBI:59789"/>
        <label>2</label>
    </ligand>
</feature>
<feature type="binding site" evidence="10">
    <location>
        <position position="65"/>
    </location>
    <ligand>
        <name>[4Fe-4S] cluster</name>
        <dbReference type="ChEBI" id="CHEBI:49883"/>
        <note>4Fe-4S-S-AdoMet</note>
    </ligand>
</feature>
<keyword evidence="6 8" id="KW-0408">Iron</keyword>
<dbReference type="GO" id="GO:0005737">
    <property type="term" value="C:cytoplasm"/>
    <property type="evidence" value="ECO:0007669"/>
    <property type="project" value="UniProtKB-SubCell"/>
</dbReference>
<evidence type="ECO:0000313" key="12">
    <source>
        <dbReference type="EMBL" id="MBV4552158.1"/>
    </source>
</evidence>
<keyword evidence="5 8" id="KW-0560">Oxidoreductase</keyword>
<evidence type="ECO:0000313" key="11">
    <source>
        <dbReference type="EMBL" id="MBC3394703.1"/>
    </source>
</evidence>
<dbReference type="InterPro" id="IPR034505">
    <property type="entry name" value="Coproporphyrinogen-III_oxidase"/>
</dbReference>
<keyword evidence="7 8" id="KW-0411">Iron-sulfur</keyword>
<dbReference type="PIRSF" id="PIRSF000167">
    <property type="entry name" value="HemN"/>
    <property type="match status" value="1"/>
</dbReference>
<dbReference type="Gene3D" id="1.10.10.920">
    <property type="match status" value="1"/>
</dbReference>
<sequence>MFDLFHTLDESAPAVAQADCPIGARKFHPGIGSLDLLRGLRSSRQKRRPLSLTVHLPSRLRLASCSTLASVCRCGEIDGYLQRLTYEMGLVACHLGSGRRVEQFCLTGGTPVITHLQRLMSDLRKRFDFCESGDHSIEVDLHHTDWSTMGLIRDQGFTHVSIGVPDIGRDSELSVDCYQNPAPIHSLIDAARTFGFRSISIDLGYGHAWQTPQSFAQKLATLIELEPDRLYVFDYARAPYRYRSKNASEVGAFCSETDKGAMRRSCCEQLLEAGYHYIGLGQFVRADDDLAVAQEHGRLHRNCQGFTRHGCCDHVGFGLSAITQIEHLYVQNTDDLLQYCQQLDAGQLPVCRGWRCEAQDLIGATVTEQLSCDLELDIPAVERRFGLVFREYFAGVWPLLEQLHVQGLIELSSRFIGILPAGRLSVDAICNLFDPEAAGAGLHYFEKLNPS</sequence>
<dbReference type="RefSeq" id="WP_186642798.1">
    <property type="nucleotide sequence ID" value="NZ_JABWQX020000001.1"/>
</dbReference>
<dbReference type="Proteomes" id="UP000659438">
    <property type="component" value="Unassembled WGS sequence"/>
</dbReference>
<dbReference type="InterPro" id="IPR004558">
    <property type="entry name" value="Coprogen_oxidase_HemN"/>
</dbReference>
<evidence type="ECO:0000256" key="4">
    <source>
        <dbReference type="ARBA" id="ARBA00022723"/>
    </source>
</evidence>
<comment type="subcellular location">
    <subcellularLocation>
        <location evidence="8">Cytoplasm</location>
    </subcellularLocation>
</comment>
<comment type="catalytic activity">
    <reaction evidence="8">
        <text>coproporphyrinogen III + 2 S-adenosyl-L-methionine = protoporphyrinogen IX + 2 5'-deoxyadenosine + 2 L-methionine + 2 CO2</text>
        <dbReference type="Rhea" id="RHEA:15425"/>
        <dbReference type="ChEBI" id="CHEBI:16526"/>
        <dbReference type="ChEBI" id="CHEBI:17319"/>
        <dbReference type="ChEBI" id="CHEBI:57307"/>
        <dbReference type="ChEBI" id="CHEBI:57309"/>
        <dbReference type="ChEBI" id="CHEBI:57844"/>
        <dbReference type="ChEBI" id="CHEBI:59789"/>
        <dbReference type="EC" id="1.3.98.3"/>
    </reaction>
</comment>
<reference evidence="11" key="2">
    <citation type="submission" date="2020-07" db="EMBL/GenBank/DDBJ databases">
        <authorList>
            <person name="Lood C."/>
            <person name="Girard L."/>
        </authorList>
    </citation>
    <scope>NUCLEOTIDE SEQUENCE</scope>
    <source>
        <strain evidence="11">SWRI102</strain>
    </source>
</reference>
<comment type="pathway">
    <text evidence="8">Porphyrin-containing compound metabolism; protoporphyrin-IX biosynthesis; protoporphyrinogen-IX from coproporphyrinogen-III (AdoMet route): step 1/1.</text>
</comment>
<dbReference type="EMBL" id="JABWQX020000001">
    <property type="protein sequence ID" value="MBV4552158.1"/>
    <property type="molecule type" value="Genomic_DNA"/>
</dbReference>
<evidence type="ECO:0000256" key="10">
    <source>
        <dbReference type="PIRSR" id="PIRSR000167-2"/>
    </source>
</evidence>
<keyword evidence="4 8" id="KW-0479">Metal-binding</keyword>
<dbReference type="GO" id="GO:0046872">
    <property type="term" value="F:metal ion binding"/>
    <property type="evidence" value="ECO:0007669"/>
    <property type="project" value="UniProtKB-KW"/>
</dbReference>
<dbReference type="SUPFAM" id="SSF102114">
    <property type="entry name" value="Radical SAM enzymes"/>
    <property type="match status" value="1"/>
</dbReference>
<dbReference type="EC" id="1.3.98.3" evidence="8"/>
<evidence type="ECO:0000256" key="8">
    <source>
        <dbReference type="PIRNR" id="PIRNR000167"/>
    </source>
</evidence>
<dbReference type="GO" id="GO:0051989">
    <property type="term" value="F:coproporphyrinogen dehydrogenase activity"/>
    <property type="evidence" value="ECO:0007669"/>
    <property type="project" value="UniProtKB-EC"/>
</dbReference>
<comment type="similarity">
    <text evidence="8">Belongs to the anaerobic coproporphyrinogen-III oxidase family.</text>
</comment>
<keyword evidence="13" id="KW-1185">Reference proteome</keyword>
<evidence type="ECO:0000256" key="2">
    <source>
        <dbReference type="ARBA" id="ARBA00022490"/>
    </source>
</evidence>
<keyword evidence="2 8" id="KW-0963">Cytoplasm</keyword>